<dbReference type="RefSeq" id="YP_009021870.2">
    <property type="nucleotide sequence ID" value="NC_023874.2"/>
</dbReference>
<evidence type="ECO:0000313" key="16">
    <source>
        <dbReference type="EMBL" id="AHI42031.2"/>
    </source>
</evidence>
<dbReference type="InterPro" id="IPR038652">
    <property type="entry name" value="Circovirus_capsid_sf"/>
</dbReference>
<evidence type="ECO:0000256" key="7">
    <source>
        <dbReference type="ARBA" id="ARBA00022562"/>
    </source>
</evidence>
<evidence type="ECO:0000256" key="5">
    <source>
        <dbReference type="ARBA" id="ARBA00022524"/>
    </source>
</evidence>
<dbReference type="EMBL" id="KF726984">
    <property type="protein sequence ID" value="AHI42031.2"/>
    <property type="molecule type" value="Genomic_DNA"/>
</dbReference>
<evidence type="ECO:0000313" key="17">
    <source>
        <dbReference type="Proteomes" id="UP000113390"/>
    </source>
</evidence>
<dbReference type="InterPro" id="IPR003383">
    <property type="entry name" value="Circovirus_capsid"/>
</dbReference>
<dbReference type="Gene3D" id="2.60.120.950">
    <property type="entry name" value="Circovirus capsid protein"/>
    <property type="match status" value="1"/>
</dbReference>
<accession>W5ZKU6</accession>
<dbReference type="GO" id="GO:0075732">
    <property type="term" value="P:viral penetration into host nucleus"/>
    <property type="evidence" value="ECO:0007669"/>
    <property type="project" value="UniProtKB-KW"/>
</dbReference>
<keyword evidence="12" id="KW-1164">Virus endocytosis by host</keyword>
<evidence type="ECO:0000256" key="8">
    <source>
        <dbReference type="ARBA" id="ARBA00022581"/>
    </source>
</evidence>
<protein>
    <submittedName>
        <fullName evidence="16">Capsid protein</fullName>
    </submittedName>
</protein>
<evidence type="ECO:0000256" key="15">
    <source>
        <dbReference type="ARBA" id="ARBA00046863"/>
    </source>
</evidence>
<evidence type="ECO:0000256" key="13">
    <source>
        <dbReference type="ARBA" id="ARBA00023125"/>
    </source>
</evidence>
<dbReference type="Pfam" id="PF02443">
    <property type="entry name" value="Circo_capsid"/>
    <property type="match status" value="1"/>
</dbReference>
<keyword evidence="6" id="KW-0167">Capsid protein</keyword>
<comment type="subcellular location">
    <subcellularLocation>
        <location evidence="1">Host nucleus</location>
    </subcellularLocation>
    <subcellularLocation>
        <location evidence="2">Virion</location>
    </subcellularLocation>
</comment>
<dbReference type="GO" id="GO:0019062">
    <property type="term" value="P:virion attachment to host cell"/>
    <property type="evidence" value="ECO:0007669"/>
    <property type="project" value="UniProtKB-KW"/>
</dbReference>
<evidence type="ECO:0000256" key="6">
    <source>
        <dbReference type="ARBA" id="ARBA00022561"/>
    </source>
</evidence>
<keyword evidence="9" id="KW-1162">Viral penetration into host cytoplasm</keyword>
<proteinExistence type="inferred from homology"/>
<keyword evidence="14" id="KW-1160">Virus entry into host cell</keyword>
<dbReference type="GO" id="GO:0075509">
    <property type="term" value="P:endocytosis involved in viral entry into host cell"/>
    <property type="evidence" value="ECO:0007669"/>
    <property type="project" value="UniProtKB-KW"/>
</dbReference>
<keyword evidence="11" id="KW-0946">Virion</keyword>
<sequence length="237" mass="27794">MALRRRFKARRPVRRYKRRFMRYRRRRKYQQRVKPGDMIIQLKRIRTVKVNSQVNEYIGLNFTAKDFPELQPFLTQFEAFQFQRYAVKVIPSMNVSNNSTSRIGTYCLVPWHKKTTKPTNYSSMLSIDKSRVYRGTQTAYRSFVPAVHVQAETTGTGDAAAVIKWKPRIDIVNLYNDVEFYCGMIGIQGIPDATENVNYYHVVEYVTCKLINQNYLNDKAVQARALEESFSEAFEAI</sequence>
<dbReference type="GeneID" id="18982912"/>
<organism evidence="16 17">
    <name type="scientific">Human associated cyclovirus 10</name>
    <dbReference type="NCBI Taxonomy" id="2038728"/>
    <lineage>
        <taxon>Viruses</taxon>
        <taxon>Monodnaviria</taxon>
        <taxon>Shotokuvirae</taxon>
        <taxon>Cressdnaviricota</taxon>
        <taxon>Arfiviricetes</taxon>
        <taxon>Cirlivirales</taxon>
        <taxon>Circoviridae</taxon>
        <taxon>Cyclovirus</taxon>
        <taxon>Cyclovirus humana</taxon>
    </lineage>
</organism>
<evidence type="ECO:0000256" key="9">
    <source>
        <dbReference type="ARBA" id="ARBA00022595"/>
    </source>
</evidence>
<evidence type="ECO:0000256" key="12">
    <source>
        <dbReference type="ARBA" id="ARBA00022890"/>
    </source>
</evidence>
<dbReference type="GO" id="GO:0003677">
    <property type="term" value="F:DNA binding"/>
    <property type="evidence" value="ECO:0007669"/>
    <property type="project" value="UniProtKB-KW"/>
</dbReference>
<keyword evidence="17" id="KW-1185">Reference proteome</keyword>
<keyword evidence="10" id="KW-1161">Viral attachment to host cell</keyword>
<dbReference type="GO" id="GO:0043657">
    <property type="term" value="C:host cell"/>
    <property type="evidence" value="ECO:0007669"/>
    <property type="project" value="GOC"/>
</dbReference>
<dbReference type="OrthoDB" id="18040at10239"/>
<keyword evidence="4" id="KW-1140">T=1 icosahedral capsid protein</keyword>
<keyword evidence="8" id="KW-0945">Host-virus interaction</keyword>
<keyword evidence="13" id="KW-0238">DNA-binding</keyword>
<evidence type="ECO:0000256" key="3">
    <source>
        <dbReference type="ARBA" id="ARBA00010301"/>
    </source>
</evidence>
<evidence type="ECO:0000256" key="11">
    <source>
        <dbReference type="ARBA" id="ARBA00022844"/>
    </source>
</evidence>
<evidence type="ECO:0000256" key="10">
    <source>
        <dbReference type="ARBA" id="ARBA00022804"/>
    </source>
</evidence>
<dbReference type="GO" id="GO:0042025">
    <property type="term" value="C:host cell nucleus"/>
    <property type="evidence" value="ECO:0007669"/>
    <property type="project" value="UniProtKB-SubCell"/>
</dbReference>
<name>W5ZKU6_9CIRC</name>
<dbReference type="Proteomes" id="UP000113390">
    <property type="component" value="Segment"/>
</dbReference>
<keyword evidence="5" id="KW-1163">Viral penetration into host nucleus</keyword>
<keyword evidence="7" id="KW-1048">Host nucleus</keyword>
<evidence type="ECO:0000256" key="2">
    <source>
        <dbReference type="ARBA" id="ARBA00004328"/>
    </source>
</evidence>
<comment type="subunit">
    <text evidence="15">Homomultimer. Assembles in the nucleus, presumably in an immature form, then migrates to the cytoplasm once assembled as mature virion. Interacts with Rep; this interaction relocates Rep into the nucleus.</text>
</comment>
<dbReference type="KEGG" id="vg:18982912"/>
<dbReference type="GO" id="GO:0019069">
    <property type="term" value="P:viral capsid assembly"/>
    <property type="evidence" value="ECO:0007669"/>
    <property type="project" value="InterPro"/>
</dbReference>
<evidence type="ECO:0000256" key="14">
    <source>
        <dbReference type="ARBA" id="ARBA00023296"/>
    </source>
</evidence>
<dbReference type="GO" id="GO:0039615">
    <property type="term" value="C:T=1 icosahedral viral capsid"/>
    <property type="evidence" value="ECO:0007669"/>
    <property type="project" value="UniProtKB-KW"/>
</dbReference>
<evidence type="ECO:0000256" key="4">
    <source>
        <dbReference type="ARBA" id="ARBA00022431"/>
    </source>
</evidence>
<evidence type="ECO:0000256" key="1">
    <source>
        <dbReference type="ARBA" id="ARBA00004147"/>
    </source>
</evidence>
<comment type="similarity">
    <text evidence="3">Belongs to the circoviridae capsid protein family.</text>
</comment>
<reference evidence="16 17" key="1">
    <citation type="journal article" date="2014" name="J. Gen. Virol.">
        <title>Cyclovirus in nasopharyngeal aspirates of Chilean children with respiratory infections.</title>
        <authorList>
            <person name="Phan T.G."/>
            <person name="Luchsinger V."/>
            <person name="Avendano L.F."/>
            <person name="Deng X."/>
            <person name="Delwart E."/>
        </authorList>
    </citation>
    <scope>NUCLEOTIDE SEQUENCE [LARGE SCALE GENOMIC DNA]</scope>
    <source>
        <strain evidence="16 17">7078A</strain>
    </source>
</reference>